<dbReference type="EMBL" id="JBHSJF010000005">
    <property type="protein sequence ID" value="MFC5067662.1"/>
    <property type="molecule type" value="Genomic_DNA"/>
</dbReference>
<sequence>MSSIHASCVVLDGKGVLIRGASGAGKSQLAHMIILRAPLYGREAILVADDRVLLERYGGEVRASAPDNLKGLLEIRGLGIAHMPNLQDVCLGVVIDLVPPSELPRLPEPILLTTEIAGVTMPRAFAATPERGLDILLTMFGQAGAVIDCHEPLAPLHQDGKSKQP</sequence>
<dbReference type="RefSeq" id="WP_162799754.1">
    <property type="nucleotide sequence ID" value="NZ_JBHSJF010000005.1"/>
</dbReference>
<accession>A0ABV9Z1K3</accession>
<dbReference type="CDD" id="cd01918">
    <property type="entry name" value="HprK_C"/>
    <property type="match status" value="1"/>
</dbReference>
<evidence type="ECO:0000259" key="1">
    <source>
        <dbReference type="Pfam" id="PF07475"/>
    </source>
</evidence>
<dbReference type="Gene3D" id="3.40.50.300">
    <property type="entry name" value="P-loop containing nucleotide triphosphate hydrolases"/>
    <property type="match status" value="1"/>
</dbReference>
<dbReference type="InterPro" id="IPR011104">
    <property type="entry name" value="Hpr_kin/Pase_C"/>
</dbReference>
<gene>
    <name evidence="2" type="ORF">ACFPFW_06490</name>
</gene>
<evidence type="ECO:0000313" key="3">
    <source>
        <dbReference type="Proteomes" id="UP001595796"/>
    </source>
</evidence>
<dbReference type="SUPFAM" id="SSF53795">
    <property type="entry name" value="PEP carboxykinase-like"/>
    <property type="match status" value="1"/>
</dbReference>
<evidence type="ECO:0000313" key="2">
    <source>
        <dbReference type="EMBL" id="MFC5067662.1"/>
    </source>
</evidence>
<protein>
    <submittedName>
        <fullName evidence="2">HPr kinase/phosphorylase</fullName>
    </submittedName>
</protein>
<keyword evidence="3" id="KW-1185">Reference proteome</keyword>
<keyword evidence="2" id="KW-0418">Kinase</keyword>
<organism evidence="2 3">
    <name type="scientific">Flaviflagellibacter deserti</name>
    <dbReference type="NCBI Taxonomy" id="2267266"/>
    <lineage>
        <taxon>Bacteria</taxon>
        <taxon>Pseudomonadati</taxon>
        <taxon>Pseudomonadota</taxon>
        <taxon>Alphaproteobacteria</taxon>
        <taxon>Hyphomicrobiales</taxon>
        <taxon>Flaviflagellibacter</taxon>
    </lineage>
</organism>
<feature type="domain" description="HPr kinase/phosphorylase C-terminal" evidence="1">
    <location>
        <begin position="3"/>
        <end position="83"/>
    </location>
</feature>
<reference evidence="3" key="1">
    <citation type="journal article" date="2019" name="Int. J. Syst. Evol. Microbiol.">
        <title>The Global Catalogue of Microorganisms (GCM) 10K type strain sequencing project: providing services to taxonomists for standard genome sequencing and annotation.</title>
        <authorList>
            <consortium name="The Broad Institute Genomics Platform"/>
            <consortium name="The Broad Institute Genome Sequencing Center for Infectious Disease"/>
            <person name="Wu L."/>
            <person name="Ma J."/>
        </authorList>
    </citation>
    <scope>NUCLEOTIDE SEQUENCE [LARGE SCALE GENOMIC DNA]</scope>
    <source>
        <strain evidence="3">CGMCC 1.16444</strain>
    </source>
</reference>
<dbReference type="Pfam" id="PF07475">
    <property type="entry name" value="Hpr_kinase_C"/>
    <property type="match status" value="1"/>
</dbReference>
<proteinExistence type="predicted"/>
<dbReference type="GO" id="GO:0016301">
    <property type="term" value="F:kinase activity"/>
    <property type="evidence" value="ECO:0007669"/>
    <property type="project" value="UniProtKB-KW"/>
</dbReference>
<dbReference type="InterPro" id="IPR027417">
    <property type="entry name" value="P-loop_NTPase"/>
</dbReference>
<keyword evidence="2" id="KW-0808">Transferase</keyword>
<dbReference type="Proteomes" id="UP001595796">
    <property type="component" value="Unassembled WGS sequence"/>
</dbReference>
<comment type="caution">
    <text evidence="2">The sequence shown here is derived from an EMBL/GenBank/DDBJ whole genome shotgun (WGS) entry which is preliminary data.</text>
</comment>
<name>A0ABV9Z1K3_9HYPH</name>